<gene>
    <name evidence="1" type="ORF">CP967_22560</name>
</gene>
<protein>
    <submittedName>
        <fullName evidence="1">Uncharacterized protein</fullName>
    </submittedName>
</protein>
<dbReference type="EMBL" id="CP023702">
    <property type="protein sequence ID" value="QEU74399.1"/>
    <property type="molecule type" value="Genomic_DNA"/>
</dbReference>
<reference evidence="1 2" key="1">
    <citation type="submission" date="2017-09" db="EMBL/GenBank/DDBJ databases">
        <authorList>
            <person name="Lee N."/>
            <person name="Cho B.-K."/>
        </authorList>
    </citation>
    <scope>NUCLEOTIDE SEQUENCE [LARGE SCALE GENOMIC DNA]</scope>
    <source>
        <strain evidence="1 2">ATCC 12769</strain>
    </source>
</reference>
<keyword evidence="2" id="KW-1185">Reference proteome</keyword>
<organism evidence="1 2">
    <name type="scientific">Streptomyces nitrosporeus</name>
    <dbReference type="NCBI Taxonomy" id="28894"/>
    <lineage>
        <taxon>Bacteria</taxon>
        <taxon>Bacillati</taxon>
        <taxon>Actinomycetota</taxon>
        <taxon>Actinomycetes</taxon>
        <taxon>Kitasatosporales</taxon>
        <taxon>Streptomycetaceae</taxon>
        <taxon>Streptomyces</taxon>
    </lineage>
</organism>
<dbReference type="Proteomes" id="UP000326178">
    <property type="component" value="Chromosome"/>
</dbReference>
<evidence type="ECO:0000313" key="1">
    <source>
        <dbReference type="EMBL" id="QEU74399.1"/>
    </source>
</evidence>
<sequence>MLEGLAARWLERGVGADYLTRALTAGLPPQVGSPVGFVRRRLTDKMPPRLPAAPQTPVTGTAVRRVMMECTECGVPGPPGALPDGLCRACRTPAPGTAPVTPVEVPAGRDVHALVGSLRDLMRKP</sequence>
<dbReference type="KEGG" id="snk:CP967_22560"/>
<accession>A0A5J6FCY1</accession>
<proteinExistence type="predicted"/>
<dbReference type="AlphaFoldDB" id="A0A5J6FCY1"/>
<evidence type="ECO:0000313" key="2">
    <source>
        <dbReference type="Proteomes" id="UP000326178"/>
    </source>
</evidence>
<name>A0A5J6FCY1_9ACTN</name>